<sequence>MNPEENQKPKSPKKKSNFLANLFQRKSKKSDHASSSHDSVAASGVKEVPSNTNVNNHREPSESQVTDASDFAGSENEENAHLEQAMLQSYHASNQPLQPTAPPPSAPIPRPQATRMPTSIADSTHTLISALVTPFYVIYQVLFLLFSAIRLLILGLSSLAGYSRQVSQPNRITLRDNPLIALLIFPVTMIVLIGEGLAKLKPTSTAAPRVARS</sequence>
<keyword evidence="2" id="KW-1133">Transmembrane helix</keyword>
<feature type="region of interest" description="Disordered" evidence="1">
    <location>
        <begin position="1"/>
        <end position="76"/>
    </location>
</feature>
<dbReference type="EMBL" id="AMQN01002045">
    <property type="status" value="NOT_ANNOTATED_CDS"/>
    <property type="molecule type" value="Genomic_DNA"/>
</dbReference>
<keyword evidence="5" id="KW-1185">Reference proteome</keyword>
<dbReference type="EMBL" id="KB307920">
    <property type="protein sequence ID" value="ELT98445.1"/>
    <property type="molecule type" value="Genomic_DNA"/>
</dbReference>
<feature type="transmembrane region" description="Helical" evidence="2">
    <location>
        <begin position="136"/>
        <end position="159"/>
    </location>
</feature>
<proteinExistence type="predicted"/>
<accession>R7U5M8</accession>
<feature type="compositionally biased region" description="Pro residues" evidence="1">
    <location>
        <begin position="99"/>
        <end position="110"/>
    </location>
</feature>
<reference evidence="5" key="1">
    <citation type="submission" date="2012-12" db="EMBL/GenBank/DDBJ databases">
        <authorList>
            <person name="Hellsten U."/>
            <person name="Grimwood J."/>
            <person name="Chapman J.A."/>
            <person name="Shapiro H."/>
            <person name="Aerts A."/>
            <person name="Otillar R.P."/>
            <person name="Terry A.Y."/>
            <person name="Boore J.L."/>
            <person name="Simakov O."/>
            <person name="Marletaz F."/>
            <person name="Cho S.-J."/>
            <person name="Edsinger-Gonzales E."/>
            <person name="Havlak P."/>
            <person name="Kuo D.-H."/>
            <person name="Larsson T."/>
            <person name="Lv J."/>
            <person name="Arendt D."/>
            <person name="Savage R."/>
            <person name="Osoegawa K."/>
            <person name="de Jong P."/>
            <person name="Lindberg D.R."/>
            <person name="Seaver E.C."/>
            <person name="Weisblat D.A."/>
            <person name="Putnam N.H."/>
            <person name="Grigoriev I.V."/>
            <person name="Rokhsar D.S."/>
        </authorList>
    </citation>
    <scope>NUCLEOTIDE SEQUENCE</scope>
    <source>
        <strain evidence="5">I ESC-2004</strain>
    </source>
</reference>
<name>R7U5M8_CAPTE</name>
<organism evidence="3">
    <name type="scientific">Capitella teleta</name>
    <name type="common">Polychaete worm</name>
    <dbReference type="NCBI Taxonomy" id="283909"/>
    <lineage>
        <taxon>Eukaryota</taxon>
        <taxon>Metazoa</taxon>
        <taxon>Spiralia</taxon>
        <taxon>Lophotrochozoa</taxon>
        <taxon>Annelida</taxon>
        <taxon>Polychaeta</taxon>
        <taxon>Sedentaria</taxon>
        <taxon>Scolecida</taxon>
        <taxon>Capitellidae</taxon>
        <taxon>Capitella</taxon>
    </lineage>
</organism>
<evidence type="ECO:0000313" key="3">
    <source>
        <dbReference type="EMBL" id="ELT98445.1"/>
    </source>
</evidence>
<feature type="non-terminal residue" evidence="3">
    <location>
        <position position="213"/>
    </location>
</feature>
<keyword evidence="2" id="KW-0472">Membrane</keyword>
<dbReference type="EnsemblMetazoa" id="CapteT225270">
    <property type="protein sequence ID" value="CapteP225270"/>
    <property type="gene ID" value="CapteG225270"/>
</dbReference>
<evidence type="ECO:0000256" key="1">
    <source>
        <dbReference type="SAM" id="MobiDB-lite"/>
    </source>
</evidence>
<reference evidence="4" key="3">
    <citation type="submission" date="2015-06" db="UniProtKB">
        <authorList>
            <consortium name="EnsemblMetazoa"/>
        </authorList>
    </citation>
    <scope>IDENTIFICATION</scope>
</reference>
<dbReference type="AlphaFoldDB" id="R7U5M8"/>
<evidence type="ECO:0000256" key="2">
    <source>
        <dbReference type="SAM" id="Phobius"/>
    </source>
</evidence>
<feature type="region of interest" description="Disordered" evidence="1">
    <location>
        <begin position="94"/>
        <end position="116"/>
    </location>
</feature>
<evidence type="ECO:0000313" key="4">
    <source>
        <dbReference type="EnsemblMetazoa" id="CapteP225270"/>
    </source>
</evidence>
<dbReference type="Proteomes" id="UP000014760">
    <property type="component" value="Unassembled WGS sequence"/>
</dbReference>
<gene>
    <name evidence="3" type="ORF">CAPTEDRAFT_225270</name>
</gene>
<evidence type="ECO:0000313" key="5">
    <source>
        <dbReference type="Proteomes" id="UP000014760"/>
    </source>
</evidence>
<keyword evidence="2" id="KW-0812">Transmembrane</keyword>
<feature type="transmembrane region" description="Helical" evidence="2">
    <location>
        <begin position="179"/>
        <end position="198"/>
    </location>
</feature>
<reference evidence="3 5" key="2">
    <citation type="journal article" date="2013" name="Nature">
        <title>Insights into bilaterian evolution from three spiralian genomes.</title>
        <authorList>
            <person name="Simakov O."/>
            <person name="Marletaz F."/>
            <person name="Cho S.J."/>
            <person name="Edsinger-Gonzales E."/>
            <person name="Havlak P."/>
            <person name="Hellsten U."/>
            <person name="Kuo D.H."/>
            <person name="Larsson T."/>
            <person name="Lv J."/>
            <person name="Arendt D."/>
            <person name="Savage R."/>
            <person name="Osoegawa K."/>
            <person name="de Jong P."/>
            <person name="Grimwood J."/>
            <person name="Chapman J.A."/>
            <person name="Shapiro H."/>
            <person name="Aerts A."/>
            <person name="Otillar R.P."/>
            <person name="Terry A.Y."/>
            <person name="Boore J.L."/>
            <person name="Grigoriev I.V."/>
            <person name="Lindberg D.R."/>
            <person name="Seaver E.C."/>
            <person name="Weisblat D.A."/>
            <person name="Putnam N.H."/>
            <person name="Rokhsar D.S."/>
        </authorList>
    </citation>
    <scope>NUCLEOTIDE SEQUENCE</scope>
    <source>
        <strain evidence="3 5">I ESC-2004</strain>
    </source>
</reference>
<dbReference type="HOGENOM" id="CLU_1297228_0_0_1"/>
<protein>
    <submittedName>
        <fullName evidence="3 4">Uncharacterized protein</fullName>
    </submittedName>
</protein>